<reference evidence="2" key="1">
    <citation type="submission" date="2023-03" db="EMBL/GenBank/DDBJ databases">
        <title>Massive genome expansion in bonnet fungi (Mycena s.s.) driven by repeated elements and novel gene families across ecological guilds.</title>
        <authorList>
            <consortium name="Lawrence Berkeley National Laboratory"/>
            <person name="Harder C.B."/>
            <person name="Miyauchi S."/>
            <person name="Viragh M."/>
            <person name="Kuo A."/>
            <person name="Thoen E."/>
            <person name="Andreopoulos B."/>
            <person name="Lu D."/>
            <person name="Skrede I."/>
            <person name="Drula E."/>
            <person name="Henrissat B."/>
            <person name="Morin E."/>
            <person name="Kohler A."/>
            <person name="Barry K."/>
            <person name="LaButti K."/>
            <person name="Morin E."/>
            <person name="Salamov A."/>
            <person name="Lipzen A."/>
            <person name="Mereny Z."/>
            <person name="Hegedus B."/>
            <person name="Baldrian P."/>
            <person name="Stursova M."/>
            <person name="Weitz H."/>
            <person name="Taylor A."/>
            <person name="Grigoriev I.V."/>
            <person name="Nagy L.G."/>
            <person name="Martin F."/>
            <person name="Kauserud H."/>
        </authorList>
    </citation>
    <scope>NUCLEOTIDE SEQUENCE</scope>
    <source>
        <strain evidence="2">CBHHK067</strain>
    </source>
</reference>
<keyword evidence="3" id="KW-1185">Reference proteome</keyword>
<organism evidence="2 3">
    <name type="scientific">Mycena rosella</name>
    <name type="common">Pink bonnet</name>
    <name type="synonym">Agaricus rosellus</name>
    <dbReference type="NCBI Taxonomy" id="1033263"/>
    <lineage>
        <taxon>Eukaryota</taxon>
        <taxon>Fungi</taxon>
        <taxon>Dikarya</taxon>
        <taxon>Basidiomycota</taxon>
        <taxon>Agaricomycotina</taxon>
        <taxon>Agaricomycetes</taxon>
        <taxon>Agaricomycetidae</taxon>
        <taxon>Agaricales</taxon>
        <taxon>Marasmiineae</taxon>
        <taxon>Mycenaceae</taxon>
        <taxon>Mycena</taxon>
    </lineage>
</organism>
<feature type="region of interest" description="Disordered" evidence="1">
    <location>
        <begin position="1"/>
        <end position="22"/>
    </location>
</feature>
<comment type="caution">
    <text evidence="2">The sequence shown here is derived from an EMBL/GenBank/DDBJ whole genome shotgun (WGS) entry which is preliminary data.</text>
</comment>
<evidence type="ECO:0000313" key="2">
    <source>
        <dbReference type="EMBL" id="KAJ7676133.1"/>
    </source>
</evidence>
<proteinExistence type="predicted"/>
<dbReference type="Proteomes" id="UP001221757">
    <property type="component" value="Unassembled WGS sequence"/>
</dbReference>
<evidence type="ECO:0000256" key="1">
    <source>
        <dbReference type="SAM" id="MobiDB-lite"/>
    </source>
</evidence>
<gene>
    <name evidence="2" type="ORF">B0H17DRAFT_1140110</name>
</gene>
<evidence type="ECO:0000313" key="3">
    <source>
        <dbReference type="Proteomes" id="UP001221757"/>
    </source>
</evidence>
<dbReference type="AlphaFoldDB" id="A0AAD7D444"/>
<name>A0AAD7D444_MYCRO</name>
<dbReference type="EMBL" id="JARKIE010000146">
    <property type="protein sequence ID" value="KAJ7676133.1"/>
    <property type="molecule type" value="Genomic_DNA"/>
</dbReference>
<sequence>MLAAQRLPTLPDSSSHSEIPRNYPPMDALLTCIITKLEPIQSNYADSDLTQISDDKNSKLGFMEHKDGTPFTPIQIKAVRKAARQSFATLLEEGRAPPSWSHASSRATNIFRKDLLGEHPELGLCANHWKVDAVATEVYSQWSRNRKDR</sequence>
<accession>A0AAD7D444</accession>
<protein>
    <submittedName>
        <fullName evidence="2">Uncharacterized protein</fullName>
    </submittedName>
</protein>